<sequence>MLVKKSFSAAEIPAEQGDGRDQQQLDRFDPESEDNEPEDLHEKMVESKDEEDSKEKSPSGDKSERNELKLFDAQAKLKSSASRRDCTLTDRYTWLEDTCTLTDRYTCALIELRHGYLRYLVLQHSQCEDTSCVN</sequence>
<reference evidence="2" key="1">
    <citation type="journal article" date="2019" name="Database">
        <title>The radish genome database (RadishGD): an integrated information resource for radish genomics.</title>
        <authorList>
            <person name="Yu H.J."/>
            <person name="Baek S."/>
            <person name="Lee Y.J."/>
            <person name="Cho A."/>
            <person name="Mun J.H."/>
        </authorList>
    </citation>
    <scope>NUCLEOTIDE SEQUENCE [LARGE SCALE GENOMIC DNA]</scope>
    <source>
        <strain evidence="2">cv. WK10039</strain>
    </source>
</reference>
<name>A0A9W3CW41_RAPSA</name>
<protein>
    <submittedName>
        <fullName evidence="3 4">Uncharacterized protein LOC130505199 isoform X1</fullName>
    </submittedName>
</protein>
<dbReference type="GeneID" id="130505199"/>
<organism evidence="2 4">
    <name type="scientific">Raphanus sativus</name>
    <name type="common">Radish</name>
    <name type="synonym">Raphanus raphanistrum var. sativus</name>
    <dbReference type="NCBI Taxonomy" id="3726"/>
    <lineage>
        <taxon>Eukaryota</taxon>
        <taxon>Viridiplantae</taxon>
        <taxon>Streptophyta</taxon>
        <taxon>Embryophyta</taxon>
        <taxon>Tracheophyta</taxon>
        <taxon>Spermatophyta</taxon>
        <taxon>Magnoliopsida</taxon>
        <taxon>eudicotyledons</taxon>
        <taxon>Gunneridae</taxon>
        <taxon>Pentapetalae</taxon>
        <taxon>rosids</taxon>
        <taxon>malvids</taxon>
        <taxon>Brassicales</taxon>
        <taxon>Brassicaceae</taxon>
        <taxon>Brassiceae</taxon>
        <taxon>Raphanus</taxon>
    </lineage>
</organism>
<evidence type="ECO:0000256" key="1">
    <source>
        <dbReference type="SAM" id="MobiDB-lite"/>
    </source>
</evidence>
<feature type="compositionally biased region" description="Basic and acidic residues" evidence="1">
    <location>
        <begin position="38"/>
        <end position="68"/>
    </location>
</feature>
<dbReference type="RefSeq" id="XP_056855780.1">
    <property type="nucleotide sequence ID" value="XM_056999800.1"/>
</dbReference>
<keyword evidence="2" id="KW-1185">Reference proteome</keyword>
<dbReference type="KEGG" id="rsz:130505199"/>
<dbReference type="AlphaFoldDB" id="A0A9W3CW41"/>
<gene>
    <name evidence="3 4" type="primary">LOC130505199</name>
</gene>
<feature type="region of interest" description="Disordered" evidence="1">
    <location>
        <begin position="1"/>
        <end position="68"/>
    </location>
</feature>
<feature type="compositionally biased region" description="Basic and acidic residues" evidence="1">
    <location>
        <begin position="17"/>
        <end position="30"/>
    </location>
</feature>
<accession>A0A9W3CW41</accession>
<evidence type="ECO:0000313" key="3">
    <source>
        <dbReference type="RefSeq" id="XP_056855780.1"/>
    </source>
</evidence>
<evidence type="ECO:0000313" key="2">
    <source>
        <dbReference type="Proteomes" id="UP000504610"/>
    </source>
</evidence>
<evidence type="ECO:0000313" key="4">
    <source>
        <dbReference type="RefSeq" id="XP_056855785.1"/>
    </source>
</evidence>
<reference evidence="3 4" key="2">
    <citation type="submission" date="2025-04" db="UniProtKB">
        <authorList>
            <consortium name="RefSeq"/>
        </authorList>
    </citation>
    <scope>IDENTIFICATION</scope>
    <source>
        <tissue evidence="3 4">Leaf</tissue>
    </source>
</reference>
<dbReference type="RefSeq" id="XP_056855785.1">
    <property type="nucleotide sequence ID" value="XM_056999805.1"/>
</dbReference>
<dbReference type="Proteomes" id="UP000504610">
    <property type="component" value="Chromosome 2"/>
</dbReference>
<proteinExistence type="predicted"/>